<feature type="region of interest" description="Disordered" evidence="2">
    <location>
        <begin position="722"/>
        <end position="876"/>
    </location>
</feature>
<feature type="compositionally biased region" description="Polar residues" evidence="2">
    <location>
        <begin position="967"/>
        <end position="978"/>
    </location>
</feature>
<dbReference type="GO" id="GO:0016020">
    <property type="term" value="C:membrane"/>
    <property type="evidence" value="ECO:0007669"/>
    <property type="project" value="InterPro"/>
</dbReference>
<feature type="transmembrane region" description="Helical" evidence="3">
    <location>
        <begin position="1665"/>
        <end position="1691"/>
    </location>
</feature>
<evidence type="ECO:0000256" key="1">
    <source>
        <dbReference type="SAM" id="Coils"/>
    </source>
</evidence>
<dbReference type="EMBL" id="KI928017">
    <property type="protein sequence ID" value="ETW28792.1"/>
    <property type="molecule type" value="Genomic_DNA"/>
</dbReference>
<dbReference type="Gene3D" id="1.20.1310.20">
    <property type="entry name" value="Duffy-antigen binding domain"/>
    <property type="match status" value="2"/>
</dbReference>
<dbReference type="Gene3D" id="1.20.58.830">
    <property type="match status" value="3"/>
</dbReference>
<feature type="region of interest" description="Disordered" evidence="2">
    <location>
        <begin position="1550"/>
        <end position="1656"/>
    </location>
</feature>
<evidence type="ECO:0000313" key="10">
    <source>
        <dbReference type="Proteomes" id="UP000030656"/>
    </source>
</evidence>
<feature type="domain" description="Duffy-binding-like" evidence="4">
    <location>
        <begin position="1408"/>
        <end position="1544"/>
    </location>
</feature>
<feature type="compositionally biased region" description="Basic and acidic residues" evidence="2">
    <location>
        <begin position="1633"/>
        <end position="1642"/>
    </location>
</feature>
<feature type="compositionally biased region" description="Basic and acidic residues" evidence="2">
    <location>
        <begin position="1586"/>
        <end position="1603"/>
    </location>
</feature>
<dbReference type="SUPFAM" id="SSF140924">
    <property type="entry name" value="Duffy binding domain-like"/>
    <property type="match status" value="4"/>
</dbReference>
<evidence type="ECO:0000259" key="7">
    <source>
        <dbReference type="Pfam" id="PF18562"/>
    </source>
</evidence>
<feature type="domain" description="Duffy-binding-like" evidence="4">
    <location>
        <begin position="590"/>
        <end position="733"/>
    </location>
</feature>
<feature type="domain" description="Plasmodium falciparum erythrocyte membrane protein-1 N-terminal segment" evidence="6">
    <location>
        <begin position="20"/>
        <end position="53"/>
    </location>
</feature>
<feature type="domain" description="Duffy-antigen binding" evidence="5">
    <location>
        <begin position="871"/>
        <end position="1099"/>
    </location>
</feature>
<organism evidence="9 10">
    <name type="scientific">Plasmodium falciparum FCH/4</name>
    <dbReference type="NCBI Taxonomy" id="1036724"/>
    <lineage>
        <taxon>Eukaryota</taxon>
        <taxon>Sar</taxon>
        <taxon>Alveolata</taxon>
        <taxon>Apicomplexa</taxon>
        <taxon>Aconoidasida</taxon>
        <taxon>Haemosporida</taxon>
        <taxon>Plasmodiidae</taxon>
        <taxon>Plasmodium</taxon>
        <taxon>Plasmodium (Laverania)</taxon>
    </lineage>
</organism>
<evidence type="ECO:0000259" key="4">
    <source>
        <dbReference type="Pfam" id="PF03011"/>
    </source>
</evidence>
<feature type="transmembrane region" description="Helical" evidence="3">
    <location>
        <begin position="1727"/>
        <end position="1746"/>
    </location>
</feature>
<dbReference type="FunFam" id="1.20.58.1930:FF:000001">
    <property type="entry name" value="Erythrocyte membrane protein 1, PfEMP1"/>
    <property type="match status" value="1"/>
</dbReference>
<feature type="region of interest" description="Disordered" evidence="2">
    <location>
        <begin position="891"/>
        <end position="942"/>
    </location>
</feature>
<reference evidence="9 10" key="1">
    <citation type="submission" date="2013-02" db="EMBL/GenBank/DDBJ databases">
        <title>The Genome Annotation of Plasmodium falciparum FCH/4.</title>
        <authorList>
            <consortium name="The Broad Institute Genome Sequencing Platform"/>
            <consortium name="The Broad Institute Genome Sequencing Center for Infectious Disease"/>
            <person name="Neafsey D."/>
            <person name="Hoffman S."/>
            <person name="Volkman S."/>
            <person name="Rosenthal P."/>
            <person name="Walker B."/>
            <person name="Young S.K."/>
            <person name="Zeng Q."/>
            <person name="Gargeya S."/>
            <person name="Fitzgerald M."/>
            <person name="Haas B."/>
            <person name="Abouelleil A."/>
            <person name="Allen A.W."/>
            <person name="Alvarado L."/>
            <person name="Arachchi H.M."/>
            <person name="Berlin A.M."/>
            <person name="Chapman S.B."/>
            <person name="Gainer-Dewar J."/>
            <person name="Goldberg J."/>
            <person name="Griggs A."/>
            <person name="Gujja S."/>
            <person name="Hansen M."/>
            <person name="Howarth C."/>
            <person name="Imamovic A."/>
            <person name="Ireland A."/>
            <person name="Larimer J."/>
            <person name="McCowan C."/>
            <person name="Murphy C."/>
            <person name="Pearson M."/>
            <person name="Poon T.W."/>
            <person name="Priest M."/>
            <person name="Roberts A."/>
            <person name="Saif S."/>
            <person name="Shea T."/>
            <person name="Sisk P."/>
            <person name="Sykes S."/>
            <person name="Wortman J."/>
            <person name="Nusbaum C."/>
            <person name="Birren B."/>
        </authorList>
    </citation>
    <scope>NUCLEOTIDE SEQUENCE [LARGE SCALE GENOMIC DNA]</scope>
    <source>
        <strain evidence="9 10">FCH/4</strain>
    </source>
</reference>
<keyword evidence="3" id="KW-0812">Transmembrane</keyword>
<keyword evidence="1" id="KW-0175">Coiled coil</keyword>
<evidence type="ECO:0000259" key="6">
    <source>
        <dbReference type="Pfam" id="PF15447"/>
    </source>
</evidence>
<feature type="domain" description="Duffy-antigen binding" evidence="5">
    <location>
        <begin position="116"/>
        <end position="312"/>
    </location>
</feature>
<dbReference type="InterPro" id="IPR054595">
    <property type="entry name" value="DBL_C"/>
</dbReference>
<dbReference type="Pfam" id="PF05424">
    <property type="entry name" value="Duffy_binding"/>
    <property type="match status" value="2"/>
</dbReference>
<feature type="compositionally biased region" description="Polar residues" evidence="2">
    <location>
        <begin position="894"/>
        <end position="934"/>
    </location>
</feature>
<feature type="compositionally biased region" description="Polar residues" evidence="2">
    <location>
        <begin position="1620"/>
        <end position="1629"/>
    </location>
</feature>
<dbReference type="InterPro" id="IPR041480">
    <property type="entry name" value="CIDR1_gamma"/>
</dbReference>
<feature type="domain" description="Duffy-binding-like" evidence="8">
    <location>
        <begin position="1157"/>
        <end position="1300"/>
    </location>
</feature>
<name>A0A024VJV5_PLAFA</name>
<feature type="region of interest" description="Disordered" evidence="2">
    <location>
        <begin position="964"/>
        <end position="998"/>
    </location>
</feature>
<feature type="compositionally biased region" description="Polar residues" evidence="2">
    <location>
        <begin position="1052"/>
        <end position="1067"/>
    </location>
</feature>
<reference evidence="9 10" key="2">
    <citation type="submission" date="2013-02" db="EMBL/GenBank/DDBJ databases">
        <title>The Genome Sequence of Plasmodium falciparum FCH/4.</title>
        <authorList>
            <consortium name="The Broad Institute Genome Sequencing Platform"/>
            <consortium name="The Broad Institute Genome Sequencing Center for Infectious Disease"/>
            <person name="Neafsey D."/>
            <person name="Cheeseman I."/>
            <person name="Volkman S."/>
            <person name="Adams J."/>
            <person name="Walker B."/>
            <person name="Young S.K."/>
            <person name="Zeng Q."/>
            <person name="Gargeya S."/>
            <person name="Fitzgerald M."/>
            <person name="Haas B."/>
            <person name="Abouelleil A."/>
            <person name="Alvarado L."/>
            <person name="Arachchi H.M."/>
            <person name="Berlin A.M."/>
            <person name="Chapman S.B."/>
            <person name="Dewar J."/>
            <person name="Goldberg J."/>
            <person name="Griggs A."/>
            <person name="Gujja S."/>
            <person name="Hansen M."/>
            <person name="Howarth C."/>
            <person name="Imamovic A."/>
            <person name="Larimer J."/>
            <person name="McCowan C."/>
            <person name="Murphy C."/>
            <person name="Neiman D."/>
            <person name="Pearson M."/>
            <person name="Priest M."/>
            <person name="Roberts A."/>
            <person name="Saif S."/>
            <person name="Shea T."/>
            <person name="Sisk P."/>
            <person name="Sykes S."/>
            <person name="Wortman J."/>
            <person name="Nusbaum C."/>
            <person name="Birren B."/>
        </authorList>
    </citation>
    <scope>NUCLEOTIDE SEQUENCE [LARGE SCALE GENOMIC DNA]</scope>
    <source>
        <strain evidence="9 10">FCH/4</strain>
    </source>
</reference>
<feature type="region of interest" description="Disordered" evidence="2">
    <location>
        <begin position="402"/>
        <end position="427"/>
    </location>
</feature>
<feature type="region of interest" description="Disordered" evidence="2">
    <location>
        <begin position="1049"/>
        <end position="1071"/>
    </location>
</feature>
<dbReference type="InterPro" id="IPR008602">
    <property type="entry name" value="Duffy-antigen-binding"/>
</dbReference>
<dbReference type="Pfam" id="PF18562">
    <property type="entry name" value="CIDR1_gamma"/>
    <property type="match status" value="1"/>
</dbReference>
<evidence type="ECO:0000256" key="3">
    <source>
        <dbReference type="SAM" id="Phobius"/>
    </source>
</evidence>
<dbReference type="GO" id="GO:0046789">
    <property type="term" value="F:host cell surface receptor binding"/>
    <property type="evidence" value="ECO:0007669"/>
    <property type="project" value="InterPro"/>
</dbReference>
<evidence type="ECO:0000259" key="5">
    <source>
        <dbReference type="Pfam" id="PF05424"/>
    </source>
</evidence>
<dbReference type="Gene3D" id="1.20.58.1930">
    <property type="match status" value="1"/>
</dbReference>
<feature type="coiled-coil region" evidence="1">
    <location>
        <begin position="204"/>
        <end position="231"/>
    </location>
</feature>
<feature type="transmembrane region" description="Helical" evidence="3">
    <location>
        <begin position="1703"/>
        <end position="1721"/>
    </location>
</feature>
<feature type="domain" description="Cysteine-rich interdomain region 1 gamma" evidence="7">
    <location>
        <begin position="1344"/>
        <end position="1393"/>
    </location>
</feature>
<protein>
    <recommendedName>
        <fullName evidence="11">Duffy-binding-like domain-containing protein</fullName>
    </recommendedName>
</protein>
<dbReference type="Pfam" id="PF15447">
    <property type="entry name" value="NTS"/>
    <property type="match status" value="1"/>
</dbReference>
<feature type="compositionally biased region" description="Acidic residues" evidence="2">
    <location>
        <begin position="761"/>
        <end position="810"/>
    </location>
</feature>
<gene>
    <name evidence="9" type="ORF">PFFCH_03785</name>
</gene>
<proteinExistence type="predicted"/>
<evidence type="ECO:0000313" key="9">
    <source>
        <dbReference type="EMBL" id="ETW28792.1"/>
    </source>
</evidence>
<dbReference type="Proteomes" id="UP000030656">
    <property type="component" value="Unassembled WGS sequence"/>
</dbReference>
<evidence type="ECO:0000256" key="2">
    <source>
        <dbReference type="SAM" id="MobiDB-lite"/>
    </source>
</evidence>
<dbReference type="InterPro" id="IPR042202">
    <property type="entry name" value="Duffy-ag-bd_sf"/>
</dbReference>
<feature type="compositionally biased region" description="Basic and acidic residues" evidence="2">
    <location>
        <begin position="722"/>
        <end position="737"/>
    </location>
</feature>
<keyword evidence="3" id="KW-1133">Transmembrane helix</keyword>
<accession>A0A024VJV5</accession>
<feature type="coiled-coil region" evidence="1">
    <location>
        <begin position="1219"/>
        <end position="1246"/>
    </location>
</feature>
<dbReference type="Pfam" id="PF03011">
    <property type="entry name" value="PFEMP"/>
    <property type="match status" value="2"/>
</dbReference>
<dbReference type="Pfam" id="PF22672">
    <property type="entry name" value="DBL_C"/>
    <property type="match status" value="2"/>
</dbReference>
<evidence type="ECO:0008006" key="11">
    <source>
        <dbReference type="Google" id="ProtNLM"/>
    </source>
</evidence>
<feature type="domain" description="Duffy-binding-like" evidence="8">
    <location>
        <begin position="316"/>
        <end position="488"/>
    </location>
</feature>
<feature type="coiled-coil region" evidence="1">
    <location>
        <begin position="1522"/>
        <end position="1549"/>
    </location>
</feature>
<sequence>MAPAQGGTQEQEDKYKNVKDAKELLDMIGKDVHDKVKNAAKTYEGELEGSLSQVSITSETVSSPDPCTFEYDKHTTSAKGNAKPCGNDGNNVDRFSDKQGAECSKSKIKDSKNYCGACAPFRRLHLCNKNMENMDTNNNDGKAKHNLLAEVCYAAKYEGQTIARDYPQYQQKYGDSGHTTCTMLARSFADIGDIVRGKDPFYGNTQEKEQRKKLEKNLKTIFEKIKRNNKDLKSLSLDKVREYWWALNRKDVWKAITCDDDKKLSNASYFRKTCNDSGTWSHANHKCRCQKKNGRPDDQVPTYFDYVPQYLRWFEEWAEDFCRKRKHKLKDAIKKCREGRDEKDQPIYCDLNRHDCVKTIRGDERFVEVDDCIGCHYSCFDFVKWIDKQKVEFDKQKKKYTSEISDGDSGRRRKRTKRSSSSSSSYDNGYEKKFYEKLKGTDYQNVETFLEKLSKEQICKDPPQVSGETADAADFTETKMLKTFSHTEYCQACPWCGVKEQKVDGKWEPKKEDCAKEKKTYNEKDTTTIPILTGDKTEGDMVRKYKKFCNGNGGNGREGGVGASENGAASNSDNATTGYCGGNSDSSLCEKWTYWRKELGSCIDKDKSEQCENKCNSKCDCFLQWVNEKKTEWKAIKDHFRKQEDIADETGMDPGVTLEYLLKKEILLKSIEDTHANAKDIDRIGKMLNDEETSGASSVSVTGGANGQNSIIDKLLNHEEKEAKQCKETHTKDKCDKPQQSAGDGVARSAGPPPAEKDASSDEVPDDNSDEDEDDEDDDDVLSSSDEDEEEEEEEGDEDGEEDNTVDGESEPPATKDVVKPPCDIVDELFKDDNTLKNACPTKYGSKAPTSWKCVTPSGNTSETTTDKGGGVCIPPRRRKLYTQKIKEWAEKNSALSSETPQGETSSQSEAQTASDRSAQTASQPNSHPASPSNPRDVDGLRDAFIQSAAIETFFLWDRYKKENTKKTQSGSQLQTLGGSVDDDDKDPQNELQESGKIPPDFLRQMFYTLADYKDILERKNDIVIDKKTGDKEMKAKEEKIKGAIQKFFENGDSQPPSGKPVPQNSGKDPETWWKEHGVEIWKGMLCALCYDTKTKEKNDTVKNALFKNDGTLKNENYKYETVTFEGGFNSDKKTTATITKLEEFSRRPQYFRWLEEWGDEFCRKRTHKLDIIEKECYKDGDKNCSGDGLKCKEIVIDKEKIFEDFLCPTCGRHCRSYRKWIQRKKTEYEKQKEEYSKQKGNVESNKDDYKEFSKTLGNYNDAASFLKTLGPCKKDNASGEDKKGDLYIKFDEDKSFKHTDYCDSCSEFIVKCENGNCSKDKEQECKNKNSITANDIETMGKPTEINMLVSDNGATEFNDLQPCKNAGIFRGFRNDVWKCGEYCGVDICTLKKTNNGEGKEHIIVKELLKRWLEYFFEDYNKINKKLNSCMNKGEQSPCIKGCVDEWIKLKKDEWQKINRTYLKKYTENNGDDGNTLTNFLEQYQHLTEFQKAIKPCKTVSDFDSKRCNANASTEKENGKKIDIVECLIEKLRKEAKKCEETQAKCENASIPLPNEEEEIPEENPVTQPNICPAQQPEDQTEETCEEPKQEKEKKESEERKDTSTSGGEGSATPELPVPTTENSETNNQTPKDPAKDTKDKGTNPPVSGDKKKGEPPIKLLDDPLVIPALVTSTLAWSVGIGFAAFTYFYLKVLYIYMWMWMYMYVWVCLDVYICICVSEYLCVGVFGYICVYMYVFYIYFIYIYLY</sequence>
<dbReference type="InterPro" id="IPR029210">
    <property type="entry name" value="PfEMP1_NTS"/>
</dbReference>
<keyword evidence="3" id="KW-0472">Membrane</keyword>
<dbReference type="InterPro" id="IPR004258">
    <property type="entry name" value="DBL"/>
</dbReference>
<evidence type="ECO:0000259" key="8">
    <source>
        <dbReference type="Pfam" id="PF22672"/>
    </source>
</evidence>